<gene>
    <name evidence="10" type="ORF">RND81_13G142600</name>
</gene>
<dbReference type="EMBL" id="JBDFQZ010000013">
    <property type="protein sequence ID" value="KAK9669602.1"/>
    <property type="molecule type" value="Genomic_DNA"/>
</dbReference>
<accession>A0AAW1H0X0</accession>
<dbReference type="SMART" id="SM00249">
    <property type="entry name" value="PHD"/>
    <property type="match status" value="2"/>
</dbReference>
<protein>
    <recommendedName>
        <fullName evidence="12">PHD-type domain-containing protein</fullName>
    </recommendedName>
</protein>
<evidence type="ECO:0008006" key="12">
    <source>
        <dbReference type="Google" id="ProtNLM"/>
    </source>
</evidence>
<feature type="compositionally biased region" description="Basic and acidic residues" evidence="7">
    <location>
        <begin position="494"/>
        <end position="521"/>
    </location>
</feature>
<dbReference type="InterPro" id="IPR000182">
    <property type="entry name" value="GNAT_dom"/>
</dbReference>
<dbReference type="Pfam" id="PF00628">
    <property type="entry name" value="PHD"/>
    <property type="match status" value="1"/>
</dbReference>
<feature type="region of interest" description="Disordered" evidence="7">
    <location>
        <begin position="1240"/>
        <end position="1265"/>
    </location>
</feature>
<feature type="compositionally biased region" description="Basic residues" evidence="7">
    <location>
        <begin position="449"/>
        <end position="458"/>
    </location>
</feature>
<feature type="compositionally biased region" description="Basic residues" evidence="7">
    <location>
        <begin position="326"/>
        <end position="335"/>
    </location>
</feature>
<evidence type="ECO:0000256" key="4">
    <source>
        <dbReference type="ARBA" id="ARBA00022833"/>
    </source>
</evidence>
<dbReference type="InterPro" id="IPR011011">
    <property type="entry name" value="Znf_FYVE_PHD"/>
</dbReference>
<feature type="region of interest" description="Disordered" evidence="7">
    <location>
        <begin position="132"/>
        <end position="200"/>
    </location>
</feature>
<dbReference type="GO" id="GO:0008270">
    <property type="term" value="F:zinc ion binding"/>
    <property type="evidence" value="ECO:0007669"/>
    <property type="project" value="UniProtKB-KW"/>
</dbReference>
<feature type="compositionally biased region" description="Basic and acidic residues" evidence="7">
    <location>
        <begin position="1"/>
        <end position="13"/>
    </location>
</feature>
<feature type="domain" description="N-acetyltransferase" evidence="9">
    <location>
        <begin position="972"/>
        <end position="1126"/>
    </location>
</feature>
<evidence type="ECO:0000256" key="6">
    <source>
        <dbReference type="PROSITE-ProRule" id="PRU00146"/>
    </source>
</evidence>
<dbReference type="InterPro" id="IPR056511">
    <property type="entry name" value="IDM1_C"/>
</dbReference>
<comment type="caution">
    <text evidence="10">The sequence shown here is derived from an EMBL/GenBank/DDBJ whole genome shotgun (WGS) entry which is preliminary data.</text>
</comment>
<name>A0AAW1H0X0_SAPOF</name>
<feature type="region of interest" description="Disordered" evidence="7">
    <location>
        <begin position="448"/>
        <end position="468"/>
    </location>
</feature>
<dbReference type="SUPFAM" id="SSF57903">
    <property type="entry name" value="FYVE/PHD zinc finger"/>
    <property type="match status" value="1"/>
</dbReference>
<feature type="compositionally biased region" description="Basic and acidic residues" evidence="7">
    <location>
        <begin position="353"/>
        <end position="372"/>
    </location>
</feature>
<dbReference type="Pfam" id="PF23209">
    <property type="entry name" value="IDM1_C"/>
    <property type="match status" value="1"/>
</dbReference>
<keyword evidence="4" id="KW-0862">Zinc</keyword>
<feature type="compositionally biased region" description="Basic residues" evidence="7">
    <location>
        <begin position="678"/>
        <end position="692"/>
    </location>
</feature>
<evidence type="ECO:0000313" key="11">
    <source>
        <dbReference type="Proteomes" id="UP001443914"/>
    </source>
</evidence>
<dbReference type="InterPro" id="IPR016181">
    <property type="entry name" value="Acyl_CoA_acyltransferase"/>
</dbReference>
<dbReference type="Proteomes" id="UP001443914">
    <property type="component" value="Unassembled WGS sequence"/>
</dbReference>
<dbReference type="InterPro" id="IPR001965">
    <property type="entry name" value="Znf_PHD"/>
</dbReference>
<reference evidence="10 11" key="1">
    <citation type="submission" date="2024-03" db="EMBL/GenBank/DDBJ databases">
        <title>WGS assembly of Saponaria officinalis var. Norfolk2.</title>
        <authorList>
            <person name="Jenkins J."/>
            <person name="Shu S."/>
            <person name="Grimwood J."/>
            <person name="Barry K."/>
            <person name="Goodstein D."/>
            <person name="Schmutz J."/>
            <person name="Leebens-Mack J."/>
            <person name="Osbourn A."/>
        </authorList>
    </citation>
    <scope>NUCLEOTIDE SEQUENCE [LARGE SCALE GENOMIC DNA]</scope>
    <source>
        <strain evidence="11">cv. Norfolk2</strain>
        <strain evidence="10">JIC</strain>
        <tissue evidence="10">Leaf</tissue>
    </source>
</reference>
<keyword evidence="2" id="KW-0479">Metal-binding</keyword>
<evidence type="ECO:0000256" key="3">
    <source>
        <dbReference type="ARBA" id="ARBA00022771"/>
    </source>
</evidence>
<dbReference type="Pfam" id="PF16135">
    <property type="entry name" value="TDBD"/>
    <property type="match status" value="1"/>
</dbReference>
<dbReference type="CDD" id="cd15539">
    <property type="entry name" value="PHD1_AIRE"/>
    <property type="match status" value="1"/>
</dbReference>
<feature type="region of interest" description="Disordered" evidence="7">
    <location>
        <begin position="1184"/>
        <end position="1228"/>
    </location>
</feature>
<dbReference type="Gene3D" id="3.30.40.10">
    <property type="entry name" value="Zinc/RING finger domain, C3HC4 (zinc finger)"/>
    <property type="match status" value="1"/>
</dbReference>
<evidence type="ECO:0000256" key="7">
    <source>
        <dbReference type="SAM" id="MobiDB-lite"/>
    </source>
</evidence>
<feature type="region of interest" description="Disordered" evidence="7">
    <location>
        <begin position="491"/>
        <end position="535"/>
    </location>
</feature>
<dbReference type="GO" id="GO:0006357">
    <property type="term" value="P:regulation of transcription by RNA polymerase II"/>
    <property type="evidence" value="ECO:0007669"/>
    <property type="project" value="TreeGrafter"/>
</dbReference>
<feature type="compositionally biased region" description="Basic and acidic residues" evidence="7">
    <location>
        <begin position="132"/>
        <end position="144"/>
    </location>
</feature>
<organism evidence="10 11">
    <name type="scientific">Saponaria officinalis</name>
    <name type="common">Common soapwort</name>
    <name type="synonym">Lychnis saponaria</name>
    <dbReference type="NCBI Taxonomy" id="3572"/>
    <lineage>
        <taxon>Eukaryota</taxon>
        <taxon>Viridiplantae</taxon>
        <taxon>Streptophyta</taxon>
        <taxon>Embryophyta</taxon>
        <taxon>Tracheophyta</taxon>
        <taxon>Spermatophyta</taxon>
        <taxon>Magnoliopsida</taxon>
        <taxon>eudicotyledons</taxon>
        <taxon>Gunneridae</taxon>
        <taxon>Pentapetalae</taxon>
        <taxon>Caryophyllales</taxon>
        <taxon>Caryophyllaceae</taxon>
        <taxon>Caryophylleae</taxon>
        <taxon>Saponaria</taxon>
    </lineage>
</organism>
<dbReference type="PANTHER" id="PTHR46309:SF5">
    <property type="entry name" value="GNAT FAMILY ACETYLTRANSFERASE"/>
    <property type="match status" value="1"/>
</dbReference>
<evidence type="ECO:0000256" key="1">
    <source>
        <dbReference type="ARBA" id="ARBA00004123"/>
    </source>
</evidence>
<keyword evidence="3 6" id="KW-0863">Zinc-finger</keyword>
<evidence type="ECO:0000259" key="8">
    <source>
        <dbReference type="PROSITE" id="PS50016"/>
    </source>
</evidence>
<dbReference type="PROSITE" id="PS51186">
    <property type="entry name" value="GNAT"/>
    <property type="match status" value="1"/>
</dbReference>
<sequence>MVNTEDSRVDLGHSDSNSRVVNIPDLNLNDEHDAGSIEEGVGEPSEVRRSGGEENSSMCEVKVSVDECKGMEVENEERVKVSMNNGDGILGQISEVNEGGKDVIAEKLNGVVGLANSELLLKSESRENGMDVKKSLENDKRESICEDEESGEYFEGETDIGETSPCLKGDAVGDVDVSEDHRKTKACDSAEMKESREKRSVIDEAEVEVDEVDESRKVKKEAKAGIVHVLGKVLRSRVVPAKGLGEAAGGRQIRASPHKRKQETDSPRNFAATMNDVGSISSRVRSSGRRKRAIDLSDGEVVELNNVQQECKVEDDDENDTSVRSSQKKKRGRPKRSIDHPKDESVHVLQPQLDDRSTRKTKDRHREQVSVSCSKEDGAVVCKGENKAGKVSKKSVGSLTPRRKSERAKRVVDYCEKEAVRRNTFFGCKIDFPPEEEKEGVSNVIVASSKKKGKRGRPRKQEGNGLVKTVSYDSGVSDAEKIKASPITPTIRQRRQEIDHHEKATDALPTVEEKSSTKEEISEGVQVQTSSKSKEDVLTDNNLPVKLNKREIAETRAAEKNLIRNQIVDMLKHAGWTIEFRPRQGREYNDAVYMNPEGKTHWSVTKAYFSLLKEIEERKTGSIPANTNVSFTPLPDEALSKLFRVVSKTRSDKNKKKKRKRDGDSFDEELTKDEKGSKTGKKSKQSGLKRKPSARDGTQSKRRCALVARRSKGLNLESVEAKAYSGKHSVLAWLIDSGVVSRDGKVLYMNRRKTKTLLEGNITRDGICCHCCKVVFSVFEFEKHSGSKPDQPYENLFLESGQSLLHCLLESWNKQDAAILKGFHSVNVDTDDPNDDTCAICGDGGDLMCCDGCPSTFHNDCVDLEDVPSGEWHCVYCSCKFCGEAETETTDSLDTAFSLISCSLCDQKFHRSCFHEENDAEVKSEKASFCGKNCEQIFEHLEPLIGTKSDLGDGFSWTILQRFDVKADADSLEAQKIENNSKLAVALSVMDECFVPIIDPRSGVNLISHVVYNSGSNFRRLDFRSFFTIILEKGDEVISAASIRIHGKQLAEMPFIGTRHIYRRQGMCRRLLTGIEQVLASLDIENLVIPAIPTLLNTWTSVFGFQPLEESTREEMKSMSMLVFAHTDMLQKPLLRQHLVVEGIARTENDGNALKSSNKQINSMAEKSEVDDGLFDLNVEASGIPESSLNDTDKVETLPSPMEISDNKASEGCLNLNHPKASSDDKPSHLMNMLEYINSSHATPADPGKGEDGPSQPNGPATDTSDIHELETCAEVLEPSIPISDPATGISLNSSLVTVAGCFEQVSSESSCNTGSAVAENTTAAVFLAAGAP</sequence>
<evidence type="ECO:0000259" key="9">
    <source>
        <dbReference type="PROSITE" id="PS51186"/>
    </source>
</evidence>
<feature type="region of interest" description="Disordered" evidence="7">
    <location>
        <begin position="1"/>
        <end position="59"/>
    </location>
</feature>
<feature type="compositionally biased region" description="Polar residues" evidence="7">
    <location>
        <begin position="1255"/>
        <end position="1264"/>
    </location>
</feature>
<keyword evidence="11" id="KW-1185">Reference proteome</keyword>
<dbReference type="GO" id="GO:0003714">
    <property type="term" value="F:transcription corepressor activity"/>
    <property type="evidence" value="ECO:0007669"/>
    <property type="project" value="InterPro"/>
</dbReference>
<dbReference type="InterPro" id="IPR054292">
    <property type="entry name" value="DUF7028"/>
</dbReference>
<dbReference type="SUPFAM" id="SSF55729">
    <property type="entry name" value="Acyl-CoA N-acyltransferases (Nat)"/>
    <property type="match status" value="1"/>
</dbReference>
<feature type="compositionally biased region" description="Basic and acidic residues" evidence="7">
    <location>
        <begin position="336"/>
        <end position="346"/>
    </location>
</feature>
<dbReference type="PANTHER" id="PTHR46309">
    <property type="entry name" value="PHD FINGER PROTEIN 12"/>
    <property type="match status" value="1"/>
</dbReference>
<feature type="domain" description="PHD-type" evidence="8">
    <location>
        <begin position="835"/>
        <end position="880"/>
    </location>
</feature>
<dbReference type="InterPro" id="IPR013083">
    <property type="entry name" value="Znf_RING/FYVE/PHD"/>
</dbReference>
<dbReference type="GO" id="GO:0005634">
    <property type="term" value="C:nucleus"/>
    <property type="evidence" value="ECO:0007669"/>
    <property type="project" value="UniProtKB-SubCell"/>
</dbReference>
<evidence type="ECO:0000313" key="10">
    <source>
        <dbReference type="EMBL" id="KAK9669602.1"/>
    </source>
</evidence>
<keyword evidence="5" id="KW-0539">Nucleus</keyword>
<dbReference type="PROSITE" id="PS50016">
    <property type="entry name" value="ZF_PHD_2"/>
    <property type="match status" value="1"/>
</dbReference>
<feature type="compositionally biased region" description="Acidic residues" evidence="7">
    <location>
        <begin position="145"/>
        <end position="160"/>
    </location>
</feature>
<dbReference type="Pfam" id="PF22970">
    <property type="entry name" value="DUF7028"/>
    <property type="match status" value="1"/>
</dbReference>
<dbReference type="InterPro" id="IPR042163">
    <property type="entry name" value="PHF12"/>
</dbReference>
<feature type="compositionally biased region" description="Basic and acidic residues" evidence="7">
    <location>
        <begin position="178"/>
        <end position="200"/>
    </location>
</feature>
<feature type="region of interest" description="Disordered" evidence="7">
    <location>
        <begin position="243"/>
        <end position="372"/>
    </location>
</feature>
<dbReference type="GO" id="GO:0016747">
    <property type="term" value="F:acyltransferase activity, transferring groups other than amino-acyl groups"/>
    <property type="evidence" value="ECO:0007669"/>
    <property type="project" value="InterPro"/>
</dbReference>
<proteinExistence type="predicted"/>
<dbReference type="InterPro" id="IPR019787">
    <property type="entry name" value="Znf_PHD-finger"/>
</dbReference>
<dbReference type="InterPro" id="IPR032308">
    <property type="entry name" value="TDBD"/>
</dbReference>
<dbReference type="EMBL" id="JBDFQZ010000013">
    <property type="protein sequence ID" value="KAK9669601.1"/>
    <property type="molecule type" value="Genomic_DNA"/>
</dbReference>
<evidence type="ECO:0000256" key="5">
    <source>
        <dbReference type="ARBA" id="ARBA00023242"/>
    </source>
</evidence>
<comment type="subcellular location">
    <subcellularLocation>
        <location evidence="1">Nucleus</location>
    </subcellularLocation>
</comment>
<evidence type="ECO:0000256" key="2">
    <source>
        <dbReference type="ARBA" id="ARBA00022723"/>
    </source>
</evidence>
<feature type="region of interest" description="Disordered" evidence="7">
    <location>
        <begin position="648"/>
        <end position="703"/>
    </location>
</feature>